<evidence type="ECO:0000256" key="1">
    <source>
        <dbReference type="SAM" id="MobiDB-lite"/>
    </source>
</evidence>
<dbReference type="Proteomes" id="UP000747110">
    <property type="component" value="Unassembled WGS sequence"/>
</dbReference>
<feature type="compositionally biased region" description="Low complexity" evidence="1">
    <location>
        <begin position="89"/>
        <end position="103"/>
    </location>
</feature>
<feature type="compositionally biased region" description="Low complexity" evidence="1">
    <location>
        <begin position="136"/>
        <end position="161"/>
    </location>
</feature>
<feature type="compositionally biased region" description="Basic and acidic residues" evidence="1">
    <location>
        <begin position="119"/>
        <end position="135"/>
    </location>
</feature>
<feature type="compositionally biased region" description="Pro residues" evidence="1">
    <location>
        <begin position="475"/>
        <end position="497"/>
    </location>
</feature>
<feature type="region of interest" description="Disordered" evidence="1">
    <location>
        <begin position="475"/>
        <end position="502"/>
    </location>
</feature>
<feature type="non-terminal residue" evidence="2">
    <location>
        <position position="667"/>
    </location>
</feature>
<feature type="region of interest" description="Disordered" evidence="1">
    <location>
        <begin position="1"/>
        <end position="285"/>
    </location>
</feature>
<sequence length="667" mass="64575">ADPADDASGLTTRRSARKGNTGAAEAEAAGRVGQGIAAGAQDEEVAAAPPAPVAPPTAAVVEMAGAEAEPMHEDADAAGDPEGKGARTRGGTTTAAAKSAAGRAKGRYGAGRAGTRRSSTAEEKAKATVEDDAKAEAGAPAEAIAQPTTAPAPPTAAIVAVSERRAEDTVMEDAPGTSAPSPLVGQRQKRQRADTTQPTSATPGGAPGSVTPAQAVTTAATPAATTTITAAANGGGGGEADGEDAPGAAGRARAAKRQTVKPSMAPLVETAGPSAPTTKTSGAGGAAAAPTAAATVAAAASVPGPAAAAGGNTGGGGSSSSSSFEGRLSDRIAAALAKLEQARIQEAEAVSELNNCAQAMYDRPFNFQLYKHSKLAIMVMRASKTAAKAVTGGVLTGEGAGSGAAGGASTATAASGGGVHALAQVAADMKGIVAVIKRLNEAKVPQTQESLREAMHNLGIAAPVLPVPPVAPVAPPPPAQPAVPLPPAPAPAPPAPTAPAASDVPADAAVAAVPAASAAVTTTTTTHHVVSAFTTTGEPLRDKAIAVLAHALSSVTPVHPIQAALAIEAQLVRQHGAPGATATAASTAAAAAPGPAVTGSGEAYLARLRWLCDLLANDGAHFVPEVGKLVLDGKLSAEELVRYEGSGVTAAAPTVPPAAVALPLAPR</sequence>
<comment type="caution">
    <text evidence="2">The sequence shown here is derived from an EMBL/GenBank/DDBJ whole genome shotgun (WGS) entry which is preliminary data.</text>
</comment>
<gene>
    <name evidence="2" type="ORF">Vretifemale_2800</name>
</gene>
<name>A0A8J4C1Q2_9CHLO</name>
<dbReference type="OrthoDB" id="552561at2759"/>
<organism evidence="2 3">
    <name type="scientific">Volvox reticuliferus</name>
    <dbReference type="NCBI Taxonomy" id="1737510"/>
    <lineage>
        <taxon>Eukaryota</taxon>
        <taxon>Viridiplantae</taxon>
        <taxon>Chlorophyta</taxon>
        <taxon>core chlorophytes</taxon>
        <taxon>Chlorophyceae</taxon>
        <taxon>CS clade</taxon>
        <taxon>Chlamydomonadales</taxon>
        <taxon>Volvocaceae</taxon>
        <taxon>Volvox</taxon>
    </lineage>
</organism>
<evidence type="ECO:0000313" key="2">
    <source>
        <dbReference type="EMBL" id="GIL72436.1"/>
    </source>
</evidence>
<feature type="compositionally biased region" description="Basic and acidic residues" evidence="1">
    <location>
        <begin position="69"/>
        <end position="85"/>
    </location>
</feature>
<reference evidence="2" key="1">
    <citation type="journal article" date="2021" name="Proc. Natl. Acad. Sci. U.S.A.">
        <title>Three genomes in the algal genus Volvox reveal the fate of a haploid sex-determining region after a transition to homothallism.</title>
        <authorList>
            <person name="Yamamoto K."/>
            <person name="Hamaji T."/>
            <person name="Kawai-Toyooka H."/>
            <person name="Matsuzaki R."/>
            <person name="Takahashi F."/>
            <person name="Nishimura Y."/>
            <person name="Kawachi M."/>
            <person name="Noguchi H."/>
            <person name="Minakuchi Y."/>
            <person name="Umen J.G."/>
            <person name="Toyoda A."/>
            <person name="Nozaki H."/>
        </authorList>
    </citation>
    <scope>NUCLEOTIDE SEQUENCE</scope>
    <source>
        <strain evidence="2">NIES-3786</strain>
    </source>
</reference>
<accession>A0A8J4C1Q2</accession>
<keyword evidence="3" id="KW-1185">Reference proteome</keyword>
<proteinExistence type="predicted"/>
<evidence type="ECO:0000313" key="3">
    <source>
        <dbReference type="Proteomes" id="UP000747110"/>
    </source>
</evidence>
<dbReference type="EMBL" id="BNCP01000004">
    <property type="protein sequence ID" value="GIL72436.1"/>
    <property type="molecule type" value="Genomic_DNA"/>
</dbReference>
<dbReference type="AlphaFoldDB" id="A0A8J4C1Q2"/>
<feature type="compositionally biased region" description="Low complexity" evidence="1">
    <location>
        <begin position="274"/>
        <end position="285"/>
    </location>
</feature>
<feature type="compositionally biased region" description="Low complexity" evidence="1">
    <location>
        <begin position="211"/>
        <end position="232"/>
    </location>
</feature>
<feature type="compositionally biased region" description="Low complexity" evidence="1">
    <location>
        <begin position="56"/>
        <end position="68"/>
    </location>
</feature>
<protein>
    <submittedName>
        <fullName evidence="2">Uncharacterized protein</fullName>
    </submittedName>
</protein>